<feature type="chain" id="PRO_5038978853" evidence="2">
    <location>
        <begin position="21"/>
        <end position="309"/>
    </location>
</feature>
<reference evidence="3" key="2">
    <citation type="submission" date="2020-11" db="EMBL/GenBank/DDBJ databases">
        <authorList>
            <person name="McCartney M.A."/>
            <person name="Auch B."/>
            <person name="Kono T."/>
            <person name="Mallez S."/>
            <person name="Becker A."/>
            <person name="Gohl D.M."/>
            <person name="Silverstein K.A.T."/>
            <person name="Koren S."/>
            <person name="Bechman K.B."/>
            <person name="Herman A."/>
            <person name="Abrahante J.E."/>
            <person name="Garbe J."/>
        </authorList>
    </citation>
    <scope>NUCLEOTIDE SEQUENCE</scope>
    <source>
        <strain evidence="3">Duluth1</strain>
        <tissue evidence="3">Whole animal</tissue>
    </source>
</reference>
<evidence type="ECO:0000256" key="2">
    <source>
        <dbReference type="SAM" id="SignalP"/>
    </source>
</evidence>
<dbReference type="AlphaFoldDB" id="A0A9D3YQ61"/>
<dbReference type="EMBL" id="JAIWYP010000015">
    <property type="protein sequence ID" value="KAH3703210.1"/>
    <property type="molecule type" value="Genomic_DNA"/>
</dbReference>
<feature type="region of interest" description="Disordered" evidence="1">
    <location>
        <begin position="103"/>
        <end position="134"/>
    </location>
</feature>
<evidence type="ECO:0000313" key="4">
    <source>
        <dbReference type="Proteomes" id="UP000828390"/>
    </source>
</evidence>
<evidence type="ECO:0000256" key="1">
    <source>
        <dbReference type="SAM" id="MobiDB-lite"/>
    </source>
</evidence>
<protein>
    <submittedName>
        <fullName evidence="3">Uncharacterized protein</fullName>
    </submittedName>
</protein>
<gene>
    <name evidence="3" type="ORF">DPMN_078241</name>
</gene>
<organism evidence="3 4">
    <name type="scientific">Dreissena polymorpha</name>
    <name type="common">Zebra mussel</name>
    <name type="synonym">Mytilus polymorpha</name>
    <dbReference type="NCBI Taxonomy" id="45954"/>
    <lineage>
        <taxon>Eukaryota</taxon>
        <taxon>Metazoa</taxon>
        <taxon>Spiralia</taxon>
        <taxon>Lophotrochozoa</taxon>
        <taxon>Mollusca</taxon>
        <taxon>Bivalvia</taxon>
        <taxon>Autobranchia</taxon>
        <taxon>Heteroconchia</taxon>
        <taxon>Euheterodonta</taxon>
        <taxon>Imparidentia</taxon>
        <taxon>Neoheterodontei</taxon>
        <taxon>Myida</taxon>
        <taxon>Dreissenoidea</taxon>
        <taxon>Dreissenidae</taxon>
        <taxon>Dreissena</taxon>
    </lineage>
</organism>
<dbReference type="Proteomes" id="UP000828390">
    <property type="component" value="Unassembled WGS sequence"/>
</dbReference>
<feature type="compositionally biased region" description="Low complexity" evidence="1">
    <location>
        <begin position="103"/>
        <end position="117"/>
    </location>
</feature>
<accession>A0A9D3YQ61</accession>
<keyword evidence="2" id="KW-0732">Signal</keyword>
<evidence type="ECO:0000313" key="3">
    <source>
        <dbReference type="EMBL" id="KAH3703210.1"/>
    </source>
</evidence>
<name>A0A9D3YQ61_DREPO</name>
<sequence>MTGMCFQVMLISVGIKSLHSAQFVDKGTDQLKTDDKYNDSLGVIANDTVKSEFKNDDSMILNSNTRGNVTFDADVSSNNTTRLIMVPQSLYVLRSETRIVTGETTVTQGNTTNGENNSHNTPSPLEASDASSASAMPIVGRTTVPSVREGNTTHQENDTLHVLSVSNVAGEGQFVTPTASTVSTNKAVIQKSATDTQNQQITTVLTAASSIENQQITTVSTTASPTENQTLTTASTTASPTTTFATTQQPKATWNNNDSLCRLHVKTPALSHGTDNGGVIPDSMFVLATYYHNCAHIWSQKLITSNMPT</sequence>
<proteinExistence type="predicted"/>
<feature type="compositionally biased region" description="Polar residues" evidence="1">
    <location>
        <begin position="118"/>
        <end position="134"/>
    </location>
</feature>
<reference evidence="3" key="1">
    <citation type="journal article" date="2019" name="bioRxiv">
        <title>The Genome of the Zebra Mussel, Dreissena polymorpha: A Resource for Invasive Species Research.</title>
        <authorList>
            <person name="McCartney M.A."/>
            <person name="Auch B."/>
            <person name="Kono T."/>
            <person name="Mallez S."/>
            <person name="Zhang Y."/>
            <person name="Obille A."/>
            <person name="Becker A."/>
            <person name="Abrahante J.E."/>
            <person name="Garbe J."/>
            <person name="Badalamenti J.P."/>
            <person name="Herman A."/>
            <person name="Mangelson H."/>
            <person name="Liachko I."/>
            <person name="Sullivan S."/>
            <person name="Sone E.D."/>
            <person name="Koren S."/>
            <person name="Silverstein K.A.T."/>
            <person name="Beckman K.B."/>
            <person name="Gohl D.M."/>
        </authorList>
    </citation>
    <scope>NUCLEOTIDE SEQUENCE</scope>
    <source>
        <strain evidence="3">Duluth1</strain>
        <tissue evidence="3">Whole animal</tissue>
    </source>
</reference>
<comment type="caution">
    <text evidence="3">The sequence shown here is derived from an EMBL/GenBank/DDBJ whole genome shotgun (WGS) entry which is preliminary data.</text>
</comment>
<keyword evidence="4" id="KW-1185">Reference proteome</keyword>
<feature type="signal peptide" evidence="2">
    <location>
        <begin position="1"/>
        <end position="20"/>
    </location>
</feature>